<dbReference type="InterPro" id="IPR051202">
    <property type="entry name" value="Peptidase_C40"/>
</dbReference>
<dbReference type="RefSeq" id="WP_119623205.1">
    <property type="nucleotide sequence ID" value="NZ_JAJEQW010000008.1"/>
</dbReference>
<name>A0AAW4WEN1_9FIRM</name>
<dbReference type="PANTHER" id="PTHR47053">
    <property type="entry name" value="MUREIN DD-ENDOPEPTIDASE MEPH-RELATED"/>
    <property type="match status" value="1"/>
</dbReference>
<dbReference type="Gene3D" id="3.90.1720.10">
    <property type="entry name" value="endopeptidase domain like (from Nostoc punctiforme)"/>
    <property type="match status" value="1"/>
</dbReference>
<accession>A0AAW4WEN1</accession>
<dbReference type="PROSITE" id="PS51935">
    <property type="entry name" value="NLPC_P60"/>
    <property type="match status" value="1"/>
</dbReference>
<comment type="caution">
    <text evidence="7">The sequence shown here is derived from an EMBL/GenBank/DDBJ whole genome shotgun (WGS) entry which is preliminary data.</text>
</comment>
<comment type="similarity">
    <text evidence="1">Belongs to the peptidase C40 family.</text>
</comment>
<keyword evidence="5" id="KW-0472">Membrane</keyword>
<dbReference type="PANTHER" id="PTHR47053:SF1">
    <property type="entry name" value="MUREIN DD-ENDOPEPTIDASE MEPH-RELATED"/>
    <property type="match status" value="1"/>
</dbReference>
<feature type="domain" description="NlpC/P60" evidence="6">
    <location>
        <begin position="233"/>
        <end position="361"/>
    </location>
</feature>
<gene>
    <name evidence="7" type="ORF">LKD47_08760</name>
</gene>
<dbReference type="InterPro" id="IPR000064">
    <property type="entry name" value="NLP_P60_dom"/>
</dbReference>
<keyword evidence="3" id="KW-0378">Hydrolase</keyword>
<sequence length="361" mass="39968">MEPATAAMIAKAAIAVGTNKKVWTGIASVIAALCLPFILIIVCILSIASGGADHNRSAVRLAFEGGTIPSGMPADYREYIGQMQESFGELDTVLGEIDNMTEGELTDRYLVKAVFYSLYFGADRVRLEASDYQRFAECFVNYEERTKTIENPDGSESEETYVVAVAVTDKVELFEKISTDYGTSLTYEQQSNAVNVWYLAKYNTTAPQEGDAFEDWSGWSVSGEVTYYDLPASEVGGKVVELAMSRLGHPYSQTYRGKGNYTDCSYLTMWCYRHAGITIPGTAAEQGRYMVEHDLTIAKEDLQPGDLVFWSHKPNGRFMNITHVGIYAGNGMVVDASYSKGKVVHRNLFDSDKQVLYGRPQ</sequence>
<dbReference type="AlphaFoldDB" id="A0AAW4WEN1"/>
<evidence type="ECO:0000256" key="1">
    <source>
        <dbReference type="ARBA" id="ARBA00007074"/>
    </source>
</evidence>
<feature type="transmembrane region" description="Helical" evidence="5">
    <location>
        <begin position="26"/>
        <end position="48"/>
    </location>
</feature>
<dbReference type="Pfam" id="PF00877">
    <property type="entry name" value="NLPC_P60"/>
    <property type="match status" value="1"/>
</dbReference>
<dbReference type="GO" id="GO:0006508">
    <property type="term" value="P:proteolysis"/>
    <property type="evidence" value="ECO:0007669"/>
    <property type="project" value="UniProtKB-KW"/>
</dbReference>
<keyword evidence="5" id="KW-1133">Transmembrane helix</keyword>
<reference evidence="7" key="1">
    <citation type="submission" date="2021-10" db="EMBL/GenBank/DDBJ databases">
        <title>Anaerobic single-cell dispensing facilitates the cultivation of human gut bacteria.</title>
        <authorList>
            <person name="Afrizal A."/>
        </authorList>
    </citation>
    <scope>NUCLEOTIDE SEQUENCE</scope>
    <source>
        <strain evidence="7">CLA-AA-H204</strain>
    </source>
</reference>
<organism evidence="7 8">
    <name type="scientific">Roseburia amylophila</name>
    <dbReference type="NCBI Taxonomy" id="2981794"/>
    <lineage>
        <taxon>Bacteria</taxon>
        <taxon>Bacillati</taxon>
        <taxon>Bacillota</taxon>
        <taxon>Clostridia</taxon>
        <taxon>Lachnospirales</taxon>
        <taxon>Lachnospiraceae</taxon>
        <taxon>Roseburia</taxon>
    </lineage>
</organism>
<evidence type="ECO:0000256" key="4">
    <source>
        <dbReference type="ARBA" id="ARBA00022807"/>
    </source>
</evidence>
<evidence type="ECO:0000259" key="6">
    <source>
        <dbReference type="PROSITE" id="PS51935"/>
    </source>
</evidence>
<evidence type="ECO:0000256" key="3">
    <source>
        <dbReference type="ARBA" id="ARBA00022801"/>
    </source>
</evidence>
<dbReference type="SUPFAM" id="SSF54001">
    <property type="entry name" value="Cysteine proteinases"/>
    <property type="match status" value="1"/>
</dbReference>
<dbReference type="Proteomes" id="UP001198893">
    <property type="component" value="Unassembled WGS sequence"/>
</dbReference>
<keyword evidence="4" id="KW-0788">Thiol protease</keyword>
<dbReference type="InterPro" id="IPR038765">
    <property type="entry name" value="Papain-like_cys_pep_sf"/>
</dbReference>
<keyword evidence="5" id="KW-0812">Transmembrane</keyword>
<dbReference type="EMBL" id="JAJEQW010000008">
    <property type="protein sequence ID" value="MCC2242383.1"/>
    <property type="molecule type" value="Genomic_DNA"/>
</dbReference>
<evidence type="ECO:0000313" key="8">
    <source>
        <dbReference type="Proteomes" id="UP001198893"/>
    </source>
</evidence>
<proteinExistence type="inferred from homology"/>
<evidence type="ECO:0000313" key="7">
    <source>
        <dbReference type="EMBL" id="MCC2242383.1"/>
    </source>
</evidence>
<evidence type="ECO:0000256" key="2">
    <source>
        <dbReference type="ARBA" id="ARBA00022670"/>
    </source>
</evidence>
<evidence type="ECO:0000256" key="5">
    <source>
        <dbReference type="SAM" id="Phobius"/>
    </source>
</evidence>
<protein>
    <submittedName>
        <fullName evidence="7">C40 family peptidase</fullName>
    </submittedName>
</protein>
<dbReference type="GO" id="GO:0008234">
    <property type="term" value="F:cysteine-type peptidase activity"/>
    <property type="evidence" value="ECO:0007669"/>
    <property type="project" value="UniProtKB-KW"/>
</dbReference>
<keyword evidence="2" id="KW-0645">Protease</keyword>